<comment type="similarity">
    <text evidence="3">Belongs to the helicase family. RecQ subfamily.</text>
</comment>
<comment type="cofactor">
    <cofactor evidence="1">
        <name>Mg(2+)</name>
        <dbReference type="ChEBI" id="CHEBI:18420"/>
    </cofactor>
</comment>
<dbReference type="Gene3D" id="1.10.150.80">
    <property type="entry name" value="HRDC domain"/>
    <property type="match status" value="1"/>
</dbReference>
<dbReference type="InterPro" id="IPR018982">
    <property type="entry name" value="RQC_domain"/>
</dbReference>
<dbReference type="Gene3D" id="3.40.50.300">
    <property type="entry name" value="P-loop containing nucleotide triphosphate hydrolases"/>
    <property type="match status" value="2"/>
</dbReference>
<keyword evidence="8" id="KW-0067">ATP-binding</keyword>
<dbReference type="SMART" id="SM00487">
    <property type="entry name" value="DEXDc"/>
    <property type="match status" value="1"/>
</dbReference>
<dbReference type="PROSITE" id="PS51194">
    <property type="entry name" value="HELICASE_CTER"/>
    <property type="match status" value="1"/>
</dbReference>
<evidence type="ECO:0000256" key="8">
    <source>
        <dbReference type="ARBA" id="ARBA00022840"/>
    </source>
</evidence>
<evidence type="ECO:0000256" key="10">
    <source>
        <dbReference type="ARBA" id="ARBA00023235"/>
    </source>
</evidence>
<dbReference type="Pfam" id="PF00270">
    <property type="entry name" value="DEAD"/>
    <property type="match status" value="1"/>
</dbReference>
<dbReference type="GO" id="GO:0009378">
    <property type="term" value="F:four-way junction helicase activity"/>
    <property type="evidence" value="ECO:0007669"/>
    <property type="project" value="TreeGrafter"/>
</dbReference>
<dbReference type="InterPro" id="IPR010997">
    <property type="entry name" value="HRDC-like_sf"/>
</dbReference>
<dbReference type="SUPFAM" id="SSF52540">
    <property type="entry name" value="P-loop containing nucleoside triphosphate hydrolases"/>
    <property type="match status" value="1"/>
</dbReference>
<dbReference type="GO" id="GO:0006310">
    <property type="term" value="P:DNA recombination"/>
    <property type="evidence" value="ECO:0007669"/>
    <property type="project" value="InterPro"/>
</dbReference>
<dbReference type="GO" id="GO:0005737">
    <property type="term" value="C:cytoplasm"/>
    <property type="evidence" value="ECO:0007669"/>
    <property type="project" value="TreeGrafter"/>
</dbReference>
<dbReference type="RefSeq" id="WP_230757957.1">
    <property type="nucleotide sequence ID" value="NZ_JAINWA010000003.1"/>
</dbReference>
<dbReference type="CDD" id="cd17920">
    <property type="entry name" value="DEXHc_RecQ"/>
    <property type="match status" value="1"/>
</dbReference>
<evidence type="ECO:0000256" key="14">
    <source>
        <dbReference type="ARBA" id="ARBA00044550"/>
    </source>
</evidence>
<feature type="domain" description="HRDC" evidence="16">
    <location>
        <begin position="565"/>
        <end position="641"/>
    </location>
</feature>
<dbReference type="GO" id="GO:0006260">
    <property type="term" value="P:DNA replication"/>
    <property type="evidence" value="ECO:0007669"/>
    <property type="project" value="InterPro"/>
</dbReference>
<evidence type="ECO:0000256" key="7">
    <source>
        <dbReference type="ARBA" id="ARBA00022806"/>
    </source>
</evidence>
<dbReference type="EMBL" id="JAINWA010000003">
    <property type="protein sequence ID" value="MCD1655912.1"/>
    <property type="molecule type" value="Genomic_DNA"/>
</dbReference>
<dbReference type="Proteomes" id="UP001198163">
    <property type="component" value="Unassembled WGS sequence"/>
</dbReference>
<evidence type="ECO:0000313" key="20">
    <source>
        <dbReference type="Proteomes" id="UP001198163"/>
    </source>
</evidence>
<proteinExistence type="inferred from homology"/>
<evidence type="ECO:0000259" key="17">
    <source>
        <dbReference type="PROSITE" id="PS51192"/>
    </source>
</evidence>
<dbReference type="SMART" id="SM00490">
    <property type="entry name" value="HELICc"/>
    <property type="match status" value="1"/>
</dbReference>
<keyword evidence="20" id="KW-1185">Reference proteome</keyword>
<evidence type="ECO:0000313" key="19">
    <source>
        <dbReference type="EMBL" id="MCD1655912.1"/>
    </source>
</evidence>
<evidence type="ECO:0000256" key="12">
    <source>
        <dbReference type="ARBA" id="ARBA00034808"/>
    </source>
</evidence>
<dbReference type="InterPro" id="IPR044876">
    <property type="entry name" value="HRDC_dom_sf"/>
</dbReference>
<keyword evidence="9" id="KW-0238">DNA-binding</keyword>
<dbReference type="PANTHER" id="PTHR13710">
    <property type="entry name" value="DNA HELICASE RECQ FAMILY MEMBER"/>
    <property type="match status" value="1"/>
</dbReference>
<evidence type="ECO:0000256" key="15">
    <source>
        <dbReference type="SAM" id="MobiDB-lite"/>
    </source>
</evidence>
<dbReference type="GO" id="GO:0016787">
    <property type="term" value="F:hydrolase activity"/>
    <property type="evidence" value="ECO:0007669"/>
    <property type="project" value="UniProtKB-KW"/>
</dbReference>
<dbReference type="PROSITE" id="PS50967">
    <property type="entry name" value="HRDC"/>
    <property type="match status" value="1"/>
</dbReference>
<dbReference type="GO" id="GO:0043138">
    <property type="term" value="F:3'-5' DNA helicase activity"/>
    <property type="evidence" value="ECO:0007669"/>
    <property type="project" value="UniProtKB-EC"/>
</dbReference>
<feature type="domain" description="Helicase ATP-binding" evidence="17">
    <location>
        <begin position="27"/>
        <end position="195"/>
    </location>
</feature>
<dbReference type="GO" id="GO:0005524">
    <property type="term" value="F:ATP binding"/>
    <property type="evidence" value="ECO:0007669"/>
    <property type="project" value="UniProtKB-KW"/>
</dbReference>
<keyword evidence="4" id="KW-0479">Metal-binding</keyword>
<evidence type="ECO:0000256" key="2">
    <source>
        <dbReference type="ARBA" id="ARBA00001947"/>
    </source>
</evidence>
<dbReference type="InterPro" id="IPR001650">
    <property type="entry name" value="Helicase_C-like"/>
</dbReference>
<dbReference type="InterPro" id="IPR011545">
    <property type="entry name" value="DEAD/DEAH_box_helicase_dom"/>
</dbReference>
<dbReference type="SUPFAM" id="SSF46785">
    <property type="entry name" value="Winged helix' DNA-binding domain"/>
    <property type="match status" value="1"/>
</dbReference>
<evidence type="ECO:0000259" key="18">
    <source>
        <dbReference type="PROSITE" id="PS51194"/>
    </source>
</evidence>
<dbReference type="PROSITE" id="PS51192">
    <property type="entry name" value="HELICASE_ATP_BIND_1"/>
    <property type="match status" value="1"/>
</dbReference>
<dbReference type="FunFam" id="3.40.50.300:FF:000296">
    <property type="entry name" value="ATP-dependent DNA helicase RecQ"/>
    <property type="match status" value="1"/>
</dbReference>
<dbReference type="InterPro" id="IPR027417">
    <property type="entry name" value="P-loop_NTPase"/>
</dbReference>
<evidence type="ECO:0000256" key="9">
    <source>
        <dbReference type="ARBA" id="ARBA00023125"/>
    </source>
</evidence>
<feature type="region of interest" description="Disordered" evidence="15">
    <location>
        <begin position="395"/>
        <end position="415"/>
    </location>
</feature>
<evidence type="ECO:0000256" key="5">
    <source>
        <dbReference type="ARBA" id="ARBA00022741"/>
    </source>
</evidence>
<dbReference type="Pfam" id="PF16124">
    <property type="entry name" value="RecQ_Zn_bind"/>
    <property type="match status" value="1"/>
</dbReference>
<dbReference type="NCBIfam" id="TIGR00614">
    <property type="entry name" value="recQ_fam"/>
    <property type="match status" value="1"/>
</dbReference>
<feature type="domain" description="Helicase C-terminal" evidence="18">
    <location>
        <begin position="216"/>
        <end position="364"/>
    </location>
</feature>
<dbReference type="InterPro" id="IPR036390">
    <property type="entry name" value="WH_DNA-bd_sf"/>
</dbReference>
<dbReference type="GO" id="GO:0046872">
    <property type="term" value="F:metal ion binding"/>
    <property type="evidence" value="ECO:0007669"/>
    <property type="project" value="UniProtKB-KW"/>
</dbReference>
<evidence type="ECO:0000259" key="16">
    <source>
        <dbReference type="PROSITE" id="PS50967"/>
    </source>
</evidence>
<dbReference type="EC" id="5.6.2.4" evidence="12"/>
<dbReference type="GO" id="GO:0006281">
    <property type="term" value="P:DNA repair"/>
    <property type="evidence" value="ECO:0007669"/>
    <property type="project" value="InterPro"/>
</dbReference>
<keyword evidence="7 19" id="KW-0347">Helicase</keyword>
<dbReference type="GO" id="GO:0030894">
    <property type="term" value="C:replisome"/>
    <property type="evidence" value="ECO:0007669"/>
    <property type="project" value="TreeGrafter"/>
</dbReference>
<evidence type="ECO:0000256" key="6">
    <source>
        <dbReference type="ARBA" id="ARBA00022801"/>
    </source>
</evidence>
<evidence type="ECO:0000256" key="3">
    <source>
        <dbReference type="ARBA" id="ARBA00005446"/>
    </source>
</evidence>
<dbReference type="InterPro" id="IPR014001">
    <property type="entry name" value="Helicase_ATP-bd"/>
</dbReference>
<dbReference type="SMART" id="SM00341">
    <property type="entry name" value="HRDC"/>
    <property type="match status" value="1"/>
</dbReference>
<evidence type="ECO:0000256" key="13">
    <source>
        <dbReference type="ARBA" id="ARBA00044535"/>
    </source>
</evidence>
<keyword evidence="10" id="KW-0413">Isomerase</keyword>
<reference evidence="19" key="1">
    <citation type="submission" date="2021-08" db="EMBL/GenBank/DDBJ databases">
        <title>Comparative analyses of Brucepasteria parasyntrophica and Teretinema zuelzerae.</title>
        <authorList>
            <person name="Song Y."/>
            <person name="Brune A."/>
        </authorList>
    </citation>
    <scope>NUCLEOTIDE SEQUENCE</scope>
    <source>
        <strain evidence="19">DSM 1903</strain>
    </source>
</reference>
<dbReference type="GO" id="GO:0003677">
    <property type="term" value="F:DNA binding"/>
    <property type="evidence" value="ECO:0007669"/>
    <property type="project" value="UniProtKB-KW"/>
</dbReference>
<dbReference type="Pfam" id="PF00271">
    <property type="entry name" value="Helicase_C"/>
    <property type="match status" value="1"/>
</dbReference>
<evidence type="ECO:0000256" key="11">
    <source>
        <dbReference type="ARBA" id="ARBA00034617"/>
    </source>
</evidence>
<dbReference type="Pfam" id="PF00570">
    <property type="entry name" value="HRDC"/>
    <property type="match status" value="1"/>
</dbReference>
<dbReference type="InterPro" id="IPR036388">
    <property type="entry name" value="WH-like_DNA-bd_sf"/>
</dbReference>
<name>A0AAE3EK34_9SPIR</name>
<comment type="caution">
    <text evidence="19">The sequence shown here is derived from an EMBL/GenBank/DDBJ whole genome shotgun (WGS) entry which is preliminary data.</text>
</comment>
<dbReference type="FunFam" id="3.40.50.300:FF:000156">
    <property type="entry name" value="ATP-dependent DNA helicase recQ"/>
    <property type="match status" value="1"/>
</dbReference>
<dbReference type="SMART" id="SM00956">
    <property type="entry name" value="RQC"/>
    <property type="match status" value="1"/>
</dbReference>
<dbReference type="Pfam" id="PF09382">
    <property type="entry name" value="RQC"/>
    <property type="match status" value="1"/>
</dbReference>
<organism evidence="19 20">
    <name type="scientific">Teretinema zuelzerae</name>
    <dbReference type="NCBI Taxonomy" id="156"/>
    <lineage>
        <taxon>Bacteria</taxon>
        <taxon>Pseudomonadati</taxon>
        <taxon>Spirochaetota</taxon>
        <taxon>Spirochaetia</taxon>
        <taxon>Spirochaetales</taxon>
        <taxon>Treponemataceae</taxon>
        <taxon>Teretinema</taxon>
    </lineage>
</organism>
<keyword evidence="5" id="KW-0547">Nucleotide-binding</keyword>
<dbReference type="InterPro" id="IPR004589">
    <property type="entry name" value="DNA_helicase_ATP-dep_RecQ"/>
</dbReference>
<dbReference type="InterPro" id="IPR002121">
    <property type="entry name" value="HRDC_dom"/>
</dbReference>
<dbReference type="CDD" id="cd18794">
    <property type="entry name" value="SF2_C_RecQ"/>
    <property type="match status" value="1"/>
</dbReference>
<sequence length="641" mass="70966">MDPRTPHEALKSVFGYDQFRPLQEDIVRCVLNKQDTLAVMPTGGGKSLCYQIPALLFPGLTVVVSPLIALMKDQVDQLTNAGVEAIVLNSSLDKEEWVANVRKLRSGSVKLLYVAPETLVTDRTQELLSDIRVDCVTVDEAHCISDWGHDFRPEYRKIAGIREHFPGAVCLALTATATSGVRKDIRKNLKLHNPAEFTASFNRSNIYLEVAPKSNPVAQVLDFLSKNQNASGIIYCFSRKQVESVADELVSRGYPALAYHAGLNDETRARNQQKFVADEALIMVATVAFGMGINKPNVDFVIHFDLPKSLEQYYQEIGRAGRDGRPARALLLYGRGDTRKIRFFMEEKSAAENRKAEILLKAMTNYAESRTCRRAALLSWFGENFENSTEEVREPGLFDAGTTGSNTGVPAPAGSDGRNGRLPCCDVCDKGPVPEVDMTIPSQKFLSCVARTGNRYGAAYLIEILLGSRAKRILENGHNKLSVWGIGRELEKDGWFQLSNLLLEEGYLSKDDEYGVLSLTSLAKEALAERFEIMLPFFATGEPDKISPLRKKGARMSQAGLESSDKAGQTILALMKDLRRSLADAASVPPYVVFPDRTLEDIAVKKPVVRSQLQGIYGIGEVKAEKYGDFILQTVRKSLDR</sequence>
<comment type="cofactor">
    <cofactor evidence="2">
        <name>Zn(2+)</name>
        <dbReference type="ChEBI" id="CHEBI:29105"/>
    </cofactor>
</comment>
<dbReference type="PANTHER" id="PTHR13710:SF105">
    <property type="entry name" value="ATP-DEPENDENT DNA HELICASE Q1"/>
    <property type="match status" value="1"/>
</dbReference>
<dbReference type="InterPro" id="IPR032284">
    <property type="entry name" value="RecQ_Zn-bd"/>
</dbReference>
<dbReference type="SUPFAM" id="SSF47819">
    <property type="entry name" value="HRDC-like"/>
    <property type="match status" value="1"/>
</dbReference>
<comment type="catalytic activity">
    <reaction evidence="11">
        <text>Couples ATP hydrolysis with the unwinding of duplex DNA by translocating in the 3'-5' direction.</text>
        <dbReference type="EC" id="5.6.2.4"/>
    </reaction>
</comment>
<protein>
    <recommendedName>
        <fullName evidence="13">ATP-dependent DNA helicase RecQ</fullName>
        <ecNumber evidence="12">5.6.2.4</ecNumber>
    </recommendedName>
    <alternativeName>
        <fullName evidence="14">DNA 3'-5' helicase RecQ</fullName>
    </alternativeName>
</protein>
<accession>A0AAE3EK34</accession>
<dbReference type="AlphaFoldDB" id="A0AAE3EK34"/>
<evidence type="ECO:0000256" key="4">
    <source>
        <dbReference type="ARBA" id="ARBA00022723"/>
    </source>
</evidence>
<keyword evidence="6 19" id="KW-0378">Hydrolase</keyword>
<dbReference type="Gene3D" id="1.10.10.10">
    <property type="entry name" value="Winged helix-like DNA-binding domain superfamily/Winged helix DNA-binding domain"/>
    <property type="match status" value="1"/>
</dbReference>
<evidence type="ECO:0000256" key="1">
    <source>
        <dbReference type="ARBA" id="ARBA00001946"/>
    </source>
</evidence>
<dbReference type="GO" id="GO:0043590">
    <property type="term" value="C:bacterial nucleoid"/>
    <property type="evidence" value="ECO:0007669"/>
    <property type="project" value="TreeGrafter"/>
</dbReference>
<gene>
    <name evidence="19" type="ORF">K7J14_14530</name>
</gene>